<dbReference type="InterPro" id="IPR051088">
    <property type="entry name" value="PTS_Sugar-EIIC/EIIB"/>
</dbReference>
<feature type="domain" description="PTS EIIC type-3" evidence="10">
    <location>
        <begin position="1"/>
        <end position="392"/>
    </location>
</feature>
<keyword evidence="7 8" id="KW-0472">Membrane</keyword>
<evidence type="ECO:0000256" key="1">
    <source>
        <dbReference type="ARBA" id="ARBA00004651"/>
    </source>
</evidence>
<feature type="transmembrane region" description="Helical" evidence="9">
    <location>
        <begin position="164"/>
        <end position="184"/>
    </location>
</feature>
<keyword evidence="5 9" id="KW-0812">Transmembrane</keyword>
<evidence type="ECO:0000256" key="3">
    <source>
        <dbReference type="ARBA" id="ARBA00022475"/>
    </source>
</evidence>
<keyword evidence="4 8" id="KW-0762">Sugar transport</keyword>
<evidence type="ECO:0000256" key="5">
    <source>
        <dbReference type="ARBA" id="ARBA00022692"/>
    </source>
</evidence>
<dbReference type="PROSITE" id="PS51105">
    <property type="entry name" value="PTS_EIIC_TYPE_3"/>
    <property type="match status" value="1"/>
</dbReference>
<reference evidence="11 12" key="1">
    <citation type="submission" date="2020-08" db="EMBL/GenBank/DDBJ databases">
        <title>Genome sequence of Erysipelothrix inopinata DSM 15511T.</title>
        <authorList>
            <person name="Hyun D.-W."/>
            <person name="Bae J.-W."/>
        </authorList>
    </citation>
    <scope>NUCLEOTIDE SEQUENCE [LARGE SCALE GENOMIC DNA]</scope>
    <source>
        <strain evidence="11 12">DSM 15511</strain>
    </source>
</reference>
<name>A0A7G9RZ71_9FIRM</name>
<evidence type="ECO:0000256" key="2">
    <source>
        <dbReference type="ARBA" id="ARBA00022448"/>
    </source>
</evidence>
<dbReference type="Pfam" id="PF02378">
    <property type="entry name" value="PTS_EIIC"/>
    <property type="match status" value="1"/>
</dbReference>
<keyword evidence="12" id="KW-1185">Reference proteome</keyword>
<keyword evidence="2 8" id="KW-0813">Transport</keyword>
<dbReference type="EMBL" id="CP060715">
    <property type="protein sequence ID" value="QNN60896.1"/>
    <property type="molecule type" value="Genomic_DNA"/>
</dbReference>
<feature type="transmembrane region" description="Helical" evidence="9">
    <location>
        <begin position="372"/>
        <end position="392"/>
    </location>
</feature>
<evidence type="ECO:0000259" key="10">
    <source>
        <dbReference type="PROSITE" id="PS51105"/>
    </source>
</evidence>
<dbReference type="PIRSF" id="PIRSF006351">
    <property type="entry name" value="PTS_EIIC-Cellobiose"/>
    <property type="match status" value="1"/>
</dbReference>
<dbReference type="GO" id="GO:0008982">
    <property type="term" value="F:protein-N(PI)-phosphohistidine-sugar phosphotransferase activity"/>
    <property type="evidence" value="ECO:0007669"/>
    <property type="project" value="UniProtKB-UniRule"/>
</dbReference>
<evidence type="ECO:0000313" key="11">
    <source>
        <dbReference type="EMBL" id="QNN60896.1"/>
    </source>
</evidence>
<evidence type="ECO:0000256" key="6">
    <source>
        <dbReference type="ARBA" id="ARBA00022989"/>
    </source>
</evidence>
<feature type="transmembrane region" description="Helical" evidence="9">
    <location>
        <begin position="325"/>
        <end position="342"/>
    </location>
</feature>
<dbReference type="RefSeq" id="WP_187534016.1">
    <property type="nucleotide sequence ID" value="NZ_CBCSHU010000009.1"/>
</dbReference>
<evidence type="ECO:0000256" key="8">
    <source>
        <dbReference type="PIRNR" id="PIRNR006351"/>
    </source>
</evidence>
<organism evidence="11 12">
    <name type="scientific">Erysipelothrix inopinata</name>
    <dbReference type="NCBI Taxonomy" id="225084"/>
    <lineage>
        <taxon>Bacteria</taxon>
        <taxon>Bacillati</taxon>
        <taxon>Bacillota</taxon>
        <taxon>Erysipelotrichia</taxon>
        <taxon>Erysipelotrichales</taxon>
        <taxon>Erysipelotrichaceae</taxon>
        <taxon>Erysipelothrix</taxon>
    </lineage>
</organism>
<dbReference type="GO" id="GO:0005886">
    <property type="term" value="C:plasma membrane"/>
    <property type="evidence" value="ECO:0007669"/>
    <property type="project" value="UniProtKB-SubCell"/>
</dbReference>
<proteinExistence type="predicted"/>
<keyword evidence="3 8" id="KW-1003">Cell membrane</keyword>
<dbReference type="InterPro" id="IPR004501">
    <property type="entry name" value="PTS_EIIC_3"/>
</dbReference>
<gene>
    <name evidence="11" type="ORF">H9L01_00525</name>
</gene>
<keyword evidence="6 9" id="KW-1133">Transmembrane helix</keyword>
<comment type="function">
    <text evidence="8">The phosphoenolpyruvate-dependent sugar phosphotransferase system (PTS), a major carbohydrate active -transport system, catalyzes the phosphorylation of incoming sugar substrates concomitant with their translocation across the cell membrane.</text>
</comment>
<feature type="transmembrane region" description="Helical" evidence="9">
    <location>
        <begin position="90"/>
        <end position="108"/>
    </location>
</feature>
<feature type="transmembrane region" description="Helical" evidence="9">
    <location>
        <begin position="268"/>
        <end position="287"/>
    </location>
</feature>
<dbReference type="AlphaFoldDB" id="A0A7G9RZ71"/>
<accession>A0A7G9RZ71</accession>
<dbReference type="PANTHER" id="PTHR33989">
    <property type="match status" value="1"/>
</dbReference>
<feature type="transmembrane region" description="Helical" evidence="9">
    <location>
        <begin position="229"/>
        <end position="248"/>
    </location>
</feature>
<dbReference type="GO" id="GO:0009401">
    <property type="term" value="P:phosphoenolpyruvate-dependent sugar phosphotransferase system"/>
    <property type="evidence" value="ECO:0007669"/>
    <property type="project" value="InterPro"/>
</dbReference>
<dbReference type="InterPro" id="IPR003352">
    <property type="entry name" value="PTS_EIIC"/>
</dbReference>
<dbReference type="InterPro" id="IPR004796">
    <property type="entry name" value="PTS_IIC_cello"/>
</dbReference>
<comment type="subcellular location">
    <subcellularLocation>
        <location evidence="1">Cell membrane</location>
        <topology evidence="1">Multi-pass membrane protein</topology>
    </subcellularLocation>
</comment>
<feature type="transmembrane region" description="Helical" evidence="9">
    <location>
        <begin position="21"/>
        <end position="41"/>
    </location>
</feature>
<feature type="transmembrane region" description="Helical" evidence="9">
    <location>
        <begin position="204"/>
        <end position="222"/>
    </location>
</feature>
<feature type="transmembrane region" description="Helical" evidence="9">
    <location>
        <begin position="114"/>
        <end position="135"/>
    </location>
</feature>
<evidence type="ECO:0000256" key="9">
    <source>
        <dbReference type="SAM" id="Phobius"/>
    </source>
</evidence>
<feature type="transmembrane region" description="Helical" evidence="9">
    <location>
        <begin position="61"/>
        <end position="83"/>
    </location>
</feature>
<dbReference type="PANTHER" id="PTHR33989:SF4">
    <property type="entry name" value="PTS SYSTEM N,N'-DIACETYLCHITOBIOSE-SPECIFIC EIIC COMPONENT"/>
    <property type="match status" value="1"/>
</dbReference>
<protein>
    <recommendedName>
        <fullName evidence="8">Permease IIC component</fullName>
    </recommendedName>
</protein>
<evidence type="ECO:0000256" key="4">
    <source>
        <dbReference type="ARBA" id="ARBA00022597"/>
    </source>
</evidence>
<dbReference type="Proteomes" id="UP000515928">
    <property type="component" value="Chromosome"/>
</dbReference>
<evidence type="ECO:0000313" key="12">
    <source>
        <dbReference type="Proteomes" id="UP000515928"/>
    </source>
</evidence>
<dbReference type="KEGG" id="eio:H9L01_00525"/>
<sequence>MLSDIEKVLYKLKEVRIINAIHNYASTLLTILFGLSLLMIFQNVSTSFMGVSWMQGWEPKTILNGFMALLPFLTVISVGYYCAQAYKFETIHIIMMSLCLWTGIIYQSDRDFQAFLKIETLAGAIVLPVVSVLIYQGIERINSYLFKGTRKQIPTSIISSLKSILNLCFGLLVVFLIVIVIKAVGIDVITPMHRILFEGVFKLYQYPVVFLIFVFMMQHFWYQGMHGDALISALFEPAIILATLFNMHAHANGYEARFIINATFYTNFVAVSGAGLTGGLLLSYYLVRKEKRIDVLDNASVSSVFNINEPLIFGIPIIMNDDFKMAFILAPMVTSTLAYFLTSIGLMKPYIYAVPWFIPFGIKGLIGTGGDLKTLLFEIILAIIVICIYLPATKKYVRNYKQQGELDGKSNL</sequence>
<evidence type="ECO:0000256" key="7">
    <source>
        <dbReference type="ARBA" id="ARBA00023136"/>
    </source>
</evidence>